<evidence type="ECO:0000256" key="3">
    <source>
        <dbReference type="ARBA" id="ARBA00022692"/>
    </source>
</evidence>
<keyword evidence="5 6" id="KW-0472">Membrane</keyword>
<evidence type="ECO:0000256" key="2">
    <source>
        <dbReference type="ARBA" id="ARBA00022475"/>
    </source>
</evidence>
<name>A0A8J3THG3_9ACTN</name>
<gene>
    <name evidence="8" type="ORF">Pme01_54440</name>
</gene>
<evidence type="ECO:0000256" key="5">
    <source>
        <dbReference type="ARBA" id="ARBA00023136"/>
    </source>
</evidence>
<dbReference type="InterPro" id="IPR011701">
    <property type="entry name" value="MFS"/>
</dbReference>
<dbReference type="EMBL" id="BOON01000060">
    <property type="protein sequence ID" value="GII25847.1"/>
    <property type="molecule type" value="Genomic_DNA"/>
</dbReference>
<feature type="transmembrane region" description="Helical" evidence="6">
    <location>
        <begin position="368"/>
        <end position="391"/>
    </location>
</feature>
<dbReference type="GO" id="GO:0005886">
    <property type="term" value="C:plasma membrane"/>
    <property type="evidence" value="ECO:0007669"/>
    <property type="project" value="UniProtKB-SubCell"/>
</dbReference>
<dbReference type="PANTHER" id="PTHR23513:SF11">
    <property type="entry name" value="STAPHYLOFERRIN A TRANSPORTER"/>
    <property type="match status" value="1"/>
</dbReference>
<feature type="transmembrane region" description="Helical" evidence="6">
    <location>
        <begin position="172"/>
        <end position="191"/>
    </location>
</feature>
<evidence type="ECO:0000256" key="1">
    <source>
        <dbReference type="ARBA" id="ARBA00004651"/>
    </source>
</evidence>
<dbReference type="SUPFAM" id="SSF103473">
    <property type="entry name" value="MFS general substrate transporter"/>
    <property type="match status" value="1"/>
</dbReference>
<feature type="transmembrane region" description="Helical" evidence="6">
    <location>
        <begin position="283"/>
        <end position="304"/>
    </location>
</feature>
<feature type="transmembrane region" description="Helical" evidence="6">
    <location>
        <begin position="39"/>
        <end position="62"/>
    </location>
</feature>
<evidence type="ECO:0000256" key="4">
    <source>
        <dbReference type="ARBA" id="ARBA00022989"/>
    </source>
</evidence>
<keyword evidence="9" id="KW-1185">Reference proteome</keyword>
<dbReference type="InterPro" id="IPR036259">
    <property type="entry name" value="MFS_trans_sf"/>
</dbReference>
<evidence type="ECO:0000256" key="6">
    <source>
        <dbReference type="SAM" id="Phobius"/>
    </source>
</evidence>
<dbReference type="InterPro" id="IPR020846">
    <property type="entry name" value="MFS_dom"/>
</dbReference>
<dbReference type="AlphaFoldDB" id="A0A8J3THG3"/>
<dbReference type="Gene3D" id="1.20.1250.20">
    <property type="entry name" value="MFS general substrate transporter like domains"/>
    <property type="match status" value="1"/>
</dbReference>
<feature type="transmembrane region" description="Helical" evidence="6">
    <location>
        <begin position="343"/>
        <end position="362"/>
    </location>
</feature>
<dbReference type="PRINTS" id="PR01988">
    <property type="entry name" value="EXPORTERBACE"/>
</dbReference>
<dbReference type="InterPro" id="IPR022324">
    <property type="entry name" value="Bacilysin_exporter_BacE_put"/>
</dbReference>
<feature type="domain" description="Major facilitator superfamily (MFS) profile" evidence="7">
    <location>
        <begin position="4"/>
        <end position="396"/>
    </location>
</feature>
<dbReference type="RefSeq" id="WP_168117817.1">
    <property type="nucleotide sequence ID" value="NZ_BOON01000060.1"/>
</dbReference>
<sequence length="404" mass="41010">MGANFRLIWLGHTLSALGDYVVPAALTLAIVRATGSASALALVLACATVPRLVLLPLGGAVADRWQPRRVAIAADVVRCVAQATVAIELIDGRFRLTDLAVAAAVSGAASAFALPTGSPMIAAAVDAPTRPRANALLGVSNSVARVLGPALGGGLVLTAGPGWAFAADAATFAVSTVVLALVRLPAATPSVQRRPLHRDLVEGWSEVRRHDWFWISLIGHATWNMAMAVLQTLGPLIAVRHLGGEIVWVAFLQAGAVGLLAGSLLATRLGAGGRLGIRVSRPVLAANLSLSLFAVPLALLALSVPAPVAIAAYGIALAGLGFLVPVWHTAVQQQVPTDKLARVTAYDILVSLAAMPLGYAVAAPAATAFGNAVPLLTAAALVAVTTAGTALTPGVRGLRTATAV</sequence>
<evidence type="ECO:0000259" key="7">
    <source>
        <dbReference type="PROSITE" id="PS50850"/>
    </source>
</evidence>
<organism evidence="8 9">
    <name type="scientific">Planosporangium mesophilum</name>
    <dbReference type="NCBI Taxonomy" id="689768"/>
    <lineage>
        <taxon>Bacteria</taxon>
        <taxon>Bacillati</taxon>
        <taxon>Actinomycetota</taxon>
        <taxon>Actinomycetes</taxon>
        <taxon>Micromonosporales</taxon>
        <taxon>Micromonosporaceae</taxon>
        <taxon>Planosporangium</taxon>
    </lineage>
</organism>
<comment type="subcellular location">
    <subcellularLocation>
        <location evidence="1">Cell membrane</location>
        <topology evidence="1">Multi-pass membrane protein</topology>
    </subcellularLocation>
</comment>
<feature type="transmembrane region" description="Helical" evidence="6">
    <location>
        <begin position="246"/>
        <end position="271"/>
    </location>
</feature>
<keyword evidence="2" id="KW-1003">Cell membrane</keyword>
<feature type="transmembrane region" description="Helical" evidence="6">
    <location>
        <begin position="212"/>
        <end position="234"/>
    </location>
</feature>
<comment type="caution">
    <text evidence="8">The sequence shown here is derived from an EMBL/GenBank/DDBJ whole genome shotgun (WGS) entry which is preliminary data.</text>
</comment>
<evidence type="ECO:0000313" key="8">
    <source>
        <dbReference type="EMBL" id="GII25847.1"/>
    </source>
</evidence>
<reference evidence="8" key="1">
    <citation type="submission" date="2021-01" db="EMBL/GenBank/DDBJ databases">
        <title>Whole genome shotgun sequence of Planosporangium mesophilum NBRC 109066.</title>
        <authorList>
            <person name="Komaki H."/>
            <person name="Tamura T."/>
        </authorList>
    </citation>
    <scope>NUCLEOTIDE SEQUENCE</scope>
    <source>
        <strain evidence="8">NBRC 109066</strain>
    </source>
</reference>
<keyword evidence="4 6" id="KW-1133">Transmembrane helix</keyword>
<dbReference type="PROSITE" id="PS50850">
    <property type="entry name" value="MFS"/>
    <property type="match status" value="1"/>
</dbReference>
<accession>A0A8J3THG3</accession>
<dbReference type="Proteomes" id="UP000599074">
    <property type="component" value="Unassembled WGS sequence"/>
</dbReference>
<dbReference type="Pfam" id="PF07690">
    <property type="entry name" value="MFS_1"/>
    <property type="match status" value="1"/>
</dbReference>
<keyword evidence="3 6" id="KW-0812">Transmembrane</keyword>
<evidence type="ECO:0000313" key="9">
    <source>
        <dbReference type="Proteomes" id="UP000599074"/>
    </source>
</evidence>
<feature type="transmembrane region" description="Helical" evidence="6">
    <location>
        <begin position="310"/>
        <end position="331"/>
    </location>
</feature>
<protein>
    <submittedName>
        <fullName evidence="8">MFS transporter</fullName>
    </submittedName>
</protein>
<dbReference type="GO" id="GO:0022857">
    <property type="term" value="F:transmembrane transporter activity"/>
    <property type="evidence" value="ECO:0007669"/>
    <property type="project" value="InterPro"/>
</dbReference>
<dbReference type="CDD" id="cd06173">
    <property type="entry name" value="MFS_MefA_like"/>
    <property type="match status" value="1"/>
</dbReference>
<dbReference type="PANTHER" id="PTHR23513">
    <property type="entry name" value="INTEGRAL MEMBRANE EFFLUX PROTEIN-RELATED"/>
    <property type="match status" value="1"/>
</dbReference>
<proteinExistence type="predicted"/>